<accession>A0A0F9GMC3</accession>
<proteinExistence type="predicted"/>
<sequence length="83" mass="9485">MKQLTKTRAQLQALGNPFIGIELQVGPKVFGQVDRFTQYKIYVKDKHGDIIDVPRRIIKRAFLLIKGDNDGGEEFPQENKSAR</sequence>
<dbReference type="AlphaFoldDB" id="A0A0F9GMC3"/>
<gene>
    <name evidence="1" type="ORF">LCGC14_1809500</name>
</gene>
<dbReference type="EMBL" id="LAZR01017551">
    <property type="protein sequence ID" value="KKL99928.1"/>
    <property type="molecule type" value="Genomic_DNA"/>
</dbReference>
<organism evidence="1">
    <name type="scientific">marine sediment metagenome</name>
    <dbReference type="NCBI Taxonomy" id="412755"/>
    <lineage>
        <taxon>unclassified sequences</taxon>
        <taxon>metagenomes</taxon>
        <taxon>ecological metagenomes</taxon>
    </lineage>
</organism>
<comment type="caution">
    <text evidence="1">The sequence shown here is derived from an EMBL/GenBank/DDBJ whole genome shotgun (WGS) entry which is preliminary data.</text>
</comment>
<protein>
    <submittedName>
        <fullName evidence="1">Uncharacterized protein</fullName>
    </submittedName>
</protein>
<evidence type="ECO:0000313" key="1">
    <source>
        <dbReference type="EMBL" id="KKL99928.1"/>
    </source>
</evidence>
<name>A0A0F9GMC3_9ZZZZ</name>
<reference evidence="1" key="1">
    <citation type="journal article" date="2015" name="Nature">
        <title>Complex archaea that bridge the gap between prokaryotes and eukaryotes.</title>
        <authorList>
            <person name="Spang A."/>
            <person name="Saw J.H."/>
            <person name="Jorgensen S.L."/>
            <person name="Zaremba-Niedzwiedzka K."/>
            <person name="Martijn J."/>
            <person name="Lind A.E."/>
            <person name="van Eijk R."/>
            <person name="Schleper C."/>
            <person name="Guy L."/>
            <person name="Ettema T.J."/>
        </authorList>
    </citation>
    <scope>NUCLEOTIDE SEQUENCE</scope>
</reference>